<dbReference type="InterPro" id="IPR036291">
    <property type="entry name" value="NAD(P)-bd_dom_sf"/>
</dbReference>
<reference evidence="2" key="1">
    <citation type="journal article" date="2024" name="Antonie Van Leeuwenhoek">
        <title>Bradyrhizobium ontarionense sp. nov., a novel bacterial symbiont isolated from Aeschynomene indica (Indian jointvetch), harbours photosynthesis, nitrogen fixation and nitrous oxide (N2O) reductase genes.</title>
        <authorList>
            <person name="Bromfield E.S.P."/>
            <person name="Cloutier S."/>
        </authorList>
    </citation>
    <scope>NUCLEOTIDE SEQUENCE</scope>
    <source>
        <strain evidence="2">A19</strain>
    </source>
</reference>
<feature type="domain" description="Enoyl reductase (ER)" evidence="1">
    <location>
        <begin position="10"/>
        <end position="315"/>
    </location>
</feature>
<dbReference type="InterPro" id="IPR051397">
    <property type="entry name" value="Zn-ADH-like_protein"/>
</dbReference>
<dbReference type="RefSeq" id="WP_231319570.1">
    <property type="nucleotide sequence ID" value="NZ_CP088156.1"/>
</dbReference>
<dbReference type="SUPFAM" id="SSF51735">
    <property type="entry name" value="NAD(P)-binding Rossmann-fold domains"/>
    <property type="match status" value="1"/>
</dbReference>
<dbReference type="PANTHER" id="PTHR43677:SF11">
    <property type="entry name" value="ZINC-CONTAINING ALCOHOL DEHYDROGENASE"/>
    <property type="match status" value="1"/>
</dbReference>
<dbReference type="Pfam" id="PF00107">
    <property type="entry name" value="ADH_zinc_N"/>
    <property type="match status" value="1"/>
</dbReference>
<dbReference type="SMART" id="SM00829">
    <property type="entry name" value="PKS_ER"/>
    <property type="match status" value="1"/>
</dbReference>
<organism evidence="2 3">
    <name type="scientific">Bradyrhizobium ontarionense</name>
    <dbReference type="NCBI Taxonomy" id="2898149"/>
    <lineage>
        <taxon>Bacteria</taxon>
        <taxon>Pseudomonadati</taxon>
        <taxon>Pseudomonadota</taxon>
        <taxon>Alphaproteobacteria</taxon>
        <taxon>Hyphomicrobiales</taxon>
        <taxon>Nitrobacteraceae</taxon>
        <taxon>Bradyrhizobium</taxon>
    </lineage>
</organism>
<name>A0ABY3R938_9BRAD</name>
<dbReference type="Gene3D" id="3.90.180.10">
    <property type="entry name" value="Medium-chain alcohol dehydrogenases, catalytic domain"/>
    <property type="match status" value="1"/>
</dbReference>
<evidence type="ECO:0000313" key="3">
    <source>
        <dbReference type="Proteomes" id="UP001431010"/>
    </source>
</evidence>
<dbReference type="Gene3D" id="3.40.50.720">
    <property type="entry name" value="NAD(P)-binding Rossmann-like Domain"/>
    <property type="match status" value="1"/>
</dbReference>
<gene>
    <name evidence="2" type="ORF">LQG66_30730</name>
</gene>
<dbReference type="Proteomes" id="UP001431010">
    <property type="component" value="Chromosome"/>
</dbReference>
<accession>A0ABY3R938</accession>
<dbReference type="InterPro" id="IPR013149">
    <property type="entry name" value="ADH-like_C"/>
</dbReference>
<dbReference type="InterPro" id="IPR011032">
    <property type="entry name" value="GroES-like_sf"/>
</dbReference>
<evidence type="ECO:0000259" key="1">
    <source>
        <dbReference type="SMART" id="SM00829"/>
    </source>
</evidence>
<sequence length="319" mass="33053">MKAAIVQQTGQPPVYGDFADPIAAHGEHLITVTAAAISQITKGRASGTHYSSSGAFPFVPGVDGVGRCENGSRVYFVLPRAPHGGMAEQTVVPRERCLALPDGLDDVTAAAIANPGLSSWAALRERAKLQAGETVLINGATGTAGRLAIQIAKYLGAAKVIATGRNAETLQSLTALGADVIIPLAGDGDALEERFKPQFAEGVDIVLDYLWGDSAERLLIAAAKAGAEARPIRFVQVGSVSGGDITLPSAVLRASAIELIGSGIGSIPLERLIAVTGELLQATIPAGLKIAVDPVPLQDIEQAWRRDDSSKRIVVTMGI</sequence>
<keyword evidence="3" id="KW-1185">Reference proteome</keyword>
<proteinExistence type="predicted"/>
<protein>
    <submittedName>
        <fullName evidence="2">Zinc-binding alcohol dehydrogenase family protein</fullName>
    </submittedName>
</protein>
<dbReference type="SUPFAM" id="SSF50129">
    <property type="entry name" value="GroES-like"/>
    <property type="match status" value="1"/>
</dbReference>
<evidence type="ECO:0000313" key="2">
    <source>
        <dbReference type="EMBL" id="UFZ03552.1"/>
    </source>
</evidence>
<dbReference type="PANTHER" id="PTHR43677">
    <property type="entry name" value="SHORT-CHAIN DEHYDROGENASE/REDUCTASE"/>
    <property type="match status" value="1"/>
</dbReference>
<dbReference type="InterPro" id="IPR020843">
    <property type="entry name" value="ER"/>
</dbReference>
<dbReference type="EMBL" id="CP088156">
    <property type="protein sequence ID" value="UFZ03552.1"/>
    <property type="molecule type" value="Genomic_DNA"/>
</dbReference>